<dbReference type="AlphaFoldDB" id="A0A1A8VQT9"/>
<feature type="compositionally biased region" description="Polar residues" evidence="1">
    <location>
        <begin position="166"/>
        <end position="176"/>
    </location>
</feature>
<sequence length="236" mass="27273">MGRDGSDTKIGRSYFCYKDDLFFVRPFIDVFLIVHEDNCAGWARVTHHTLHIPPSKKPFAKTFALFSTSQSSPVHIRKTTDTVTAKRFEGDMLGLCRARWYKKVREKIPYGVKQSQNYKDAKKQERLSVEASRKLKESRGMLLEGKKNLFMVRKEGKVGKGKQPPMQISKQRSIQVRKQEPMQVEELSNIIIERGGMKRVFRKYAESLCAQDMQEWCDGTQNEECVFSQGCMRACS</sequence>
<protein>
    <submittedName>
        <fullName evidence="2">Uncharacterized protein</fullName>
    </submittedName>
</protein>
<accession>A0A1A8VQT9</accession>
<organism evidence="2 3">
    <name type="scientific">Plasmodium ovale curtisi</name>
    <dbReference type="NCBI Taxonomy" id="864141"/>
    <lineage>
        <taxon>Eukaryota</taxon>
        <taxon>Sar</taxon>
        <taxon>Alveolata</taxon>
        <taxon>Apicomplexa</taxon>
        <taxon>Aconoidasida</taxon>
        <taxon>Haemosporida</taxon>
        <taxon>Plasmodiidae</taxon>
        <taxon>Plasmodium</taxon>
        <taxon>Plasmodium (Plasmodium)</taxon>
    </lineage>
</organism>
<gene>
    <name evidence="2" type="ORF">POVCU2_0017330</name>
</gene>
<reference evidence="3" key="1">
    <citation type="submission" date="2016-05" db="EMBL/GenBank/DDBJ databases">
        <authorList>
            <person name="Naeem Raeece"/>
        </authorList>
    </citation>
    <scope>NUCLEOTIDE SEQUENCE [LARGE SCALE GENOMIC DNA]</scope>
</reference>
<dbReference type="EMBL" id="FLQU01000225">
    <property type="protein sequence ID" value="SBS82825.1"/>
    <property type="molecule type" value="Genomic_DNA"/>
</dbReference>
<feature type="region of interest" description="Disordered" evidence="1">
    <location>
        <begin position="157"/>
        <end position="177"/>
    </location>
</feature>
<evidence type="ECO:0000313" key="3">
    <source>
        <dbReference type="Proteomes" id="UP000078560"/>
    </source>
</evidence>
<dbReference type="Pfam" id="PF23531">
    <property type="entry name" value="Microp_apicomplexa_17"/>
    <property type="match status" value="1"/>
</dbReference>
<evidence type="ECO:0000256" key="1">
    <source>
        <dbReference type="SAM" id="MobiDB-lite"/>
    </source>
</evidence>
<proteinExistence type="predicted"/>
<dbReference type="Proteomes" id="UP000078560">
    <property type="component" value="Unassembled WGS sequence"/>
</dbReference>
<evidence type="ECO:0000313" key="2">
    <source>
        <dbReference type="EMBL" id="SBS82825.1"/>
    </source>
</evidence>
<name>A0A1A8VQT9_PLAOA</name>
<dbReference type="InterPro" id="IPR056356">
    <property type="entry name" value="Microp_apicomplexa_17"/>
</dbReference>